<evidence type="ECO:0000313" key="2">
    <source>
        <dbReference type="EMBL" id="OBZ75829.1"/>
    </source>
</evidence>
<dbReference type="OrthoDB" id="2317065at2759"/>
<sequence>MLRLVILALFLSSVVETVLSRLELPSELYTPLIADKILQRAISTPNPMQYPQYTDRVAGDWIWFSPDLWTTGFFPSTLYAMYARAQLCPWTTGEASKWLSLGRQWSAAELPLEIKNSVGTMLVS</sequence>
<feature type="chain" id="PRO_5008889133" evidence="1">
    <location>
        <begin position="21"/>
        <end position="124"/>
    </location>
</feature>
<proteinExistence type="predicted"/>
<dbReference type="EMBL" id="LUGG01000004">
    <property type="protein sequence ID" value="OBZ75829.1"/>
    <property type="molecule type" value="Genomic_DNA"/>
</dbReference>
<dbReference type="GO" id="GO:0005975">
    <property type="term" value="P:carbohydrate metabolic process"/>
    <property type="evidence" value="ECO:0007669"/>
    <property type="project" value="InterPro"/>
</dbReference>
<feature type="signal peptide" evidence="1">
    <location>
        <begin position="1"/>
        <end position="20"/>
    </location>
</feature>
<evidence type="ECO:0000313" key="3">
    <source>
        <dbReference type="Proteomes" id="UP000092993"/>
    </source>
</evidence>
<evidence type="ECO:0000256" key="1">
    <source>
        <dbReference type="SAM" id="SignalP"/>
    </source>
</evidence>
<gene>
    <name evidence="2" type="ORF">A0H81_04790</name>
</gene>
<dbReference type="OMA" id="HERTHLC"/>
<accession>A0A1C7MH86</accession>
<keyword evidence="3" id="KW-1185">Reference proteome</keyword>
<protein>
    <submittedName>
        <fullName evidence="2">Uncharacterized protein</fullName>
    </submittedName>
</protein>
<dbReference type="Proteomes" id="UP000092993">
    <property type="component" value="Unassembled WGS sequence"/>
</dbReference>
<dbReference type="AlphaFoldDB" id="A0A1C7MH86"/>
<dbReference type="InterPro" id="IPR012341">
    <property type="entry name" value="6hp_glycosidase-like_sf"/>
</dbReference>
<comment type="caution">
    <text evidence="2">The sequence shown here is derived from an EMBL/GenBank/DDBJ whole genome shotgun (WGS) entry which is preliminary data.</text>
</comment>
<dbReference type="Gene3D" id="1.50.10.10">
    <property type="match status" value="1"/>
</dbReference>
<organism evidence="2 3">
    <name type="scientific">Grifola frondosa</name>
    <name type="common">Maitake</name>
    <name type="synonym">Polyporus frondosus</name>
    <dbReference type="NCBI Taxonomy" id="5627"/>
    <lineage>
        <taxon>Eukaryota</taxon>
        <taxon>Fungi</taxon>
        <taxon>Dikarya</taxon>
        <taxon>Basidiomycota</taxon>
        <taxon>Agaricomycotina</taxon>
        <taxon>Agaricomycetes</taxon>
        <taxon>Polyporales</taxon>
        <taxon>Grifolaceae</taxon>
        <taxon>Grifola</taxon>
    </lineage>
</organism>
<keyword evidence="1" id="KW-0732">Signal</keyword>
<reference evidence="2 3" key="1">
    <citation type="submission" date="2016-03" db="EMBL/GenBank/DDBJ databases">
        <title>Whole genome sequencing of Grifola frondosa 9006-11.</title>
        <authorList>
            <person name="Min B."/>
            <person name="Park H."/>
            <person name="Kim J.-G."/>
            <person name="Cho H."/>
            <person name="Oh Y.-L."/>
            <person name="Kong W.-S."/>
            <person name="Choi I.-G."/>
        </authorList>
    </citation>
    <scope>NUCLEOTIDE SEQUENCE [LARGE SCALE GENOMIC DNA]</scope>
    <source>
        <strain evidence="2 3">9006-11</strain>
    </source>
</reference>
<name>A0A1C7MH86_GRIFR</name>